<dbReference type="PANTHER" id="PTHR46333:SF2">
    <property type="entry name" value="CYTOKINESIS PROTEIN 3"/>
    <property type="match status" value="1"/>
</dbReference>
<organism evidence="3 4">
    <name type="scientific">Demequina litoralis</name>
    <dbReference type="NCBI Taxonomy" id="3051660"/>
    <lineage>
        <taxon>Bacteria</taxon>
        <taxon>Bacillati</taxon>
        <taxon>Actinomycetota</taxon>
        <taxon>Actinomycetes</taxon>
        <taxon>Micrococcales</taxon>
        <taxon>Demequinaceae</taxon>
        <taxon>Demequina</taxon>
    </lineage>
</organism>
<dbReference type="InterPro" id="IPR002931">
    <property type="entry name" value="Transglutaminase-like"/>
</dbReference>
<keyword evidence="4" id="KW-1185">Reference proteome</keyword>
<dbReference type="Proteomes" id="UP001172728">
    <property type="component" value="Unassembled WGS sequence"/>
</dbReference>
<evidence type="ECO:0000259" key="2">
    <source>
        <dbReference type="SMART" id="SM00460"/>
    </source>
</evidence>
<dbReference type="InterPro" id="IPR038765">
    <property type="entry name" value="Papain-like_cys_pep_sf"/>
</dbReference>
<dbReference type="InterPro" id="IPR052557">
    <property type="entry name" value="CAP/Cytokinesis_protein"/>
</dbReference>
<feature type="compositionally biased region" description="Low complexity" evidence="1">
    <location>
        <begin position="12"/>
        <end position="25"/>
    </location>
</feature>
<dbReference type="EMBL" id="JAUHPW010000007">
    <property type="protein sequence ID" value="MDN4476241.1"/>
    <property type="molecule type" value="Genomic_DNA"/>
</dbReference>
<dbReference type="Pfam" id="PF01841">
    <property type="entry name" value="Transglut_core"/>
    <property type="match status" value="1"/>
</dbReference>
<comment type="caution">
    <text evidence="3">The sequence shown here is derived from an EMBL/GenBank/DDBJ whole genome shotgun (WGS) entry which is preliminary data.</text>
</comment>
<dbReference type="SMART" id="SM00460">
    <property type="entry name" value="TGc"/>
    <property type="match status" value="1"/>
</dbReference>
<feature type="region of interest" description="Disordered" evidence="1">
    <location>
        <begin position="1"/>
        <end position="50"/>
    </location>
</feature>
<dbReference type="PANTHER" id="PTHR46333">
    <property type="entry name" value="CYTOKINESIS PROTEIN 3"/>
    <property type="match status" value="1"/>
</dbReference>
<evidence type="ECO:0000256" key="1">
    <source>
        <dbReference type="SAM" id="MobiDB-lite"/>
    </source>
</evidence>
<feature type="compositionally biased region" description="Low complexity" evidence="1">
    <location>
        <begin position="33"/>
        <end position="42"/>
    </location>
</feature>
<protein>
    <submittedName>
        <fullName evidence="3">Transglutaminase domain-containing protein</fullName>
    </submittedName>
</protein>
<evidence type="ECO:0000313" key="4">
    <source>
        <dbReference type="Proteomes" id="UP001172728"/>
    </source>
</evidence>
<evidence type="ECO:0000313" key="3">
    <source>
        <dbReference type="EMBL" id="MDN4476241.1"/>
    </source>
</evidence>
<dbReference type="RefSeq" id="WP_301134267.1">
    <property type="nucleotide sequence ID" value="NZ_JAUHPW010000007.1"/>
</dbReference>
<proteinExistence type="predicted"/>
<gene>
    <name evidence="3" type="ORF">QQX09_10280</name>
</gene>
<reference evidence="3" key="1">
    <citation type="submission" date="2023-06" db="EMBL/GenBank/DDBJ databases">
        <title>Sysu t00192.</title>
        <authorList>
            <person name="Gao L."/>
            <person name="Fang B.-Z."/>
            <person name="Li W.-J."/>
        </authorList>
    </citation>
    <scope>NUCLEOTIDE SEQUENCE</scope>
    <source>
        <strain evidence="3">SYSU T00192</strain>
    </source>
</reference>
<name>A0ABT8GAT6_9MICO</name>
<sequence length="354" mass="38614">MAHEWEPGWTDPYAAAPAAPTASAPPAQPPLAPTVATAYAPHRPSPPRRPRRSGWIVACLVGLAYLAWHWEDVADIVEGFRAGSTPAYALPTVENLSAEAPEEGYALFGSDDLARHLERELMAHTARIDVTEWTRLDEDFDTLWDAWDEVLAQNPYLYVDTGHAYRVPGRVELRPTYTYSAEESERRRALTVSAARAGLEAAGVADAPDDAAKVGLIYDYIAAVAEYDYTAADEIEQDISSGLVAHSQEAYAILVDGYAVCAGYSKAFIAMAHEAGLEAVEVTGSDTAGRYGGSHAWNKVLVDGRWLLVDITWDDEGSYAGDDYLLLPDDADILDTRTADLSWMNDARVADYRG</sequence>
<dbReference type="SUPFAM" id="SSF54001">
    <property type="entry name" value="Cysteine proteinases"/>
    <property type="match status" value="1"/>
</dbReference>
<accession>A0ABT8GAT6</accession>
<dbReference type="Gene3D" id="3.10.620.30">
    <property type="match status" value="1"/>
</dbReference>
<feature type="domain" description="Transglutaminase-like" evidence="2">
    <location>
        <begin position="253"/>
        <end position="313"/>
    </location>
</feature>